<sequence length="76" mass="8589">MVKYRSQSRWAPGSKPDSTEDPSSSGPAAGFEECDQENIQDWLECDVDNPCYQVLAGDKIIAIVIDDQDLRQRERD</sequence>
<dbReference type="AlphaFoldDB" id="A0A4Y2P819"/>
<keyword evidence="3" id="KW-1185">Reference proteome</keyword>
<accession>A0A4Y2P819</accession>
<dbReference type="OrthoDB" id="125347at2759"/>
<organism evidence="2 3">
    <name type="scientific">Araneus ventricosus</name>
    <name type="common">Orbweaver spider</name>
    <name type="synonym">Epeira ventricosa</name>
    <dbReference type="NCBI Taxonomy" id="182803"/>
    <lineage>
        <taxon>Eukaryota</taxon>
        <taxon>Metazoa</taxon>
        <taxon>Ecdysozoa</taxon>
        <taxon>Arthropoda</taxon>
        <taxon>Chelicerata</taxon>
        <taxon>Arachnida</taxon>
        <taxon>Araneae</taxon>
        <taxon>Araneomorphae</taxon>
        <taxon>Entelegynae</taxon>
        <taxon>Araneoidea</taxon>
        <taxon>Araneidae</taxon>
        <taxon>Araneus</taxon>
    </lineage>
</organism>
<name>A0A4Y2P819_ARAVE</name>
<proteinExistence type="predicted"/>
<reference evidence="2 3" key="1">
    <citation type="journal article" date="2019" name="Sci. Rep.">
        <title>Orb-weaving spider Araneus ventricosus genome elucidates the spidroin gene catalogue.</title>
        <authorList>
            <person name="Kono N."/>
            <person name="Nakamura H."/>
            <person name="Ohtoshi R."/>
            <person name="Moran D.A.P."/>
            <person name="Shinohara A."/>
            <person name="Yoshida Y."/>
            <person name="Fujiwara M."/>
            <person name="Mori M."/>
            <person name="Tomita M."/>
            <person name="Arakawa K."/>
        </authorList>
    </citation>
    <scope>NUCLEOTIDE SEQUENCE [LARGE SCALE GENOMIC DNA]</scope>
</reference>
<evidence type="ECO:0000256" key="1">
    <source>
        <dbReference type="SAM" id="MobiDB-lite"/>
    </source>
</evidence>
<gene>
    <name evidence="2" type="ORF">AVEN_271312_1</name>
</gene>
<dbReference type="EMBL" id="BGPR01010507">
    <property type="protein sequence ID" value="GBN46550.1"/>
    <property type="molecule type" value="Genomic_DNA"/>
</dbReference>
<dbReference type="Proteomes" id="UP000499080">
    <property type="component" value="Unassembled WGS sequence"/>
</dbReference>
<evidence type="ECO:0000313" key="2">
    <source>
        <dbReference type="EMBL" id="GBN46550.1"/>
    </source>
</evidence>
<evidence type="ECO:0000313" key="3">
    <source>
        <dbReference type="Proteomes" id="UP000499080"/>
    </source>
</evidence>
<protein>
    <submittedName>
        <fullName evidence="2">Uncharacterized protein</fullName>
    </submittedName>
</protein>
<comment type="caution">
    <text evidence="2">The sequence shown here is derived from an EMBL/GenBank/DDBJ whole genome shotgun (WGS) entry which is preliminary data.</text>
</comment>
<feature type="region of interest" description="Disordered" evidence="1">
    <location>
        <begin position="1"/>
        <end position="31"/>
    </location>
</feature>